<dbReference type="Proteomes" id="UP000887574">
    <property type="component" value="Unplaced"/>
</dbReference>
<evidence type="ECO:0000256" key="1">
    <source>
        <dbReference type="SAM" id="Phobius"/>
    </source>
</evidence>
<feature type="transmembrane region" description="Helical" evidence="1">
    <location>
        <begin position="6"/>
        <end position="32"/>
    </location>
</feature>
<dbReference type="AlphaFoldDB" id="A0A915DG21"/>
<keyword evidence="2" id="KW-1185">Reference proteome</keyword>
<evidence type="ECO:0000313" key="2">
    <source>
        <dbReference type="Proteomes" id="UP000887574"/>
    </source>
</evidence>
<keyword evidence="1" id="KW-0812">Transmembrane</keyword>
<organism evidence="2 3">
    <name type="scientific">Ditylenchus dipsaci</name>
    <dbReference type="NCBI Taxonomy" id="166011"/>
    <lineage>
        <taxon>Eukaryota</taxon>
        <taxon>Metazoa</taxon>
        <taxon>Ecdysozoa</taxon>
        <taxon>Nematoda</taxon>
        <taxon>Chromadorea</taxon>
        <taxon>Rhabditida</taxon>
        <taxon>Tylenchina</taxon>
        <taxon>Tylenchomorpha</taxon>
        <taxon>Sphaerularioidea</taxon>
        <taxon>Anguinidae</taxon>
        <taxon>Anguininae</taxon>
        <taxon>Ditylenchus</taxon>
    </lineage>
</organism>
<keyword evidence="1" id="KW-1133">Transmembrane helix</keyword>
<keyword evidence="1" id="KW-0472">Membrane</keyword>
<accession>A0A915DG21</accession>
<sequence>HQGYSFYLAICGMLGFMLCFLVGILATILVFVHDTNQHTSDLLSLSTTATPVSKQHRTFPKRPT</sequence>
<name>A0A915DG21_9BILA</name>
<reference evidence="3" key="1">
    <citation type="submission" date="2022-11" db="UniProtKB">
        <authorList>
            <consortium name="WormBaseParasite"/>
        </authorList>
    </citation>
    <scope>IDENTIFICATION</scope>
</reference>
<evidence type="ECO:0000313" key="3">
    <source>
        <dbReference type="WBParaSite" id="jg19497"/>
    </source>
</evidence>
<dbReference type="WBParaSite" id="jg19497">
    <property type="protein sequence ID" value="jg19497"/>
    <property type="gene ID" value="jg19497"/>
</dbReference>
<protein>
    <submittedName>
        <fullName evidence="3">Uncharacterized protein</fullName>
    </submittedName>
</protein>
<proteinExistence type="predicted"/>